<evidence type="ECO:0000256" key="5">
    <source>
        <dbReference type="ARBA" id="ARBA00022840"/>
    </source>
</evidence>
<dbReference type="InterPro" id="IPR036640">
    <property type="entry name" value="ABC1_TM_sf"/>
</dbReference>
<dbReference type="GO" id="GO:0005886">
    <property type="term" value="C:plasma membrane"/>
    <property type="evidence" value="ECO:0007669"/>
    <property type="project" value="UniProtKB-SubCell"/>
</dbReference>
<dbReference type="InterPro" id="IPR017871">
    <property type="entry name" value="ABC_transporter-like_CS"/>
</dbReference>
<evidence type="ECO:0000256" key="4">
    <source>
        <dbReference type="ARBA" id="ARBA00022741"/>
    </source>
</evidence>
<dbReference type="SUPFAM" id="SSF52540">
    <property type="entry name" value="P-loop containing nucleoside triphosphate hydrolases"/>
    <property type="match status" value="1"/>
</dbReference>
<geneLocation type="plasmid" evidence="12">
    <name>pinbov266</name>
</geneLocation>
<keyword evidence="6 8" id="KW-1133">Transmembrane helix</keyword>
<proteinExistence type="predicted"/>
<organism evidence="11 12">
    <name type="scientific">Butyrivibrio fibrisolvens</name>
    <dbReference type="NCBI Taxonomy" id="831"/>
    <lineage>
        <taxon>Bacteria</taxon>
        <taxon>Bacillati</taxon>
        <taxon>Bacillota</taxon>
        <taxon>Clostridia</taxon>
        <taxon>Lachnospirales</taxon>
        <taxon>Lachnospiraceae</taxon>
        <taxon>Butyrivibrio</taxon>
    </lineage>
</organism>
<sequence length="594" mass="65742">MKMPGPGDRGGKKEKPKNARKSLRRLLKYMFEYAWVVLLLLICAFLSNIGNLLGPNYAGKAITAASAGKGMVDMQLVVHYGLLMLLVYVGSNLLSFFVNIGMMHVGRYVARNMRRDVFNKLMELPVGYFDKHLAGDIISRVSYDIDVVSTSLSSDVVQILTSVVTVVGSFTMMCFVSPPLVLCMVFTIPASILFTRYMSKKTRPLYRVRSLAYGEMNGFAEEMFTGQKTILAYAHEDYVCDRFEEINRNAAEAYRDADGLGMTMGPTVGLINNIGLSAIGLGGALLYMNGIVGLGQISSFILYSRKFSGPINEISNIVNEIFSALAAAERVFQLLDETEEVKDKVNAATLVSAKGEVEVKDVEFGYLKNKTVIHDFSMLANPGETVAIVGHTGAGKTTIINLLMRFYDPEKGAIYVDGKENAAYTLKSLRKNYSMVLQDTWVFNGTIFDNIAYGKENATMEEVINAAKAAHIHNYIMRLPQGYDTVISEDGGNISKGQKQLITIARAMLYDTSMLILDEATSNVDTATERKVQAAMRTLMAGKTCFIIAHRLSTIRNADNILVMEHGDVIEQGNHDYLMARKGAYYKLYSSQFE</sequence>
<comment type="caution">
    <text evidence="11">The sequence shown here is derived from an EMBL/GenBank/DDBJ whole genome shotgun (WGS) entry which is preliminary data.</text>
</comment>
<evidence type="ECO:0000313" key="12">
    <source>
        <dbReference type="Proteomes" id="UP000245488"/>
    </source>
</evidence>
<accession>A0A317FX78</accession>
<evidence type="ECO:0000256" key="7">
    <source>
        <dbReference type="ARBA" id="ARBA00023136"/>
    </source>
</evidence>
<evidence type="ECO:0000256" key="3">
    <source>
        <dbReference type="ARBA" id="ARBA00022692"/>
    </source>
</evidence>
<dbReference type="CDD" id="cd18547">
    <property type="entry name" value="ABC_6TM_Tm288_like"/>
    <property type="match status" value="1"/>
</dbReference>
<evidence type="ECO:0000313" key="11">
    <source>
        <dbReference type="EMBL" id="PWT25837.1"/>
    </source>
</evidence>
<dbReference type="GO" id="GO:0015421">
    <property type="term" value="F:ABC-type oligopeptide transporter activity"/>
    <property type="evidence" value="ECO:0007669"/>
    <property type="project" value="TreeGrafter"/>
</dbReference>
<keyword evidence="7 8" id="KW-0472">Membrane</keyword>
<evidence type="ECO:0000259" key="9">
    <source>
        <dbReference type="PROSITE" id="PS50893"/>
    </source>
</evidence>
<keyword evidence="12" id="KW-1185">Reference proteome</keyword>
<gene>
    <name evidence="11" type="ORF">CPT75_00170</name>
</gene>
<comment type="subcellular location">
    <subcellularLocation>
        <location evidence="1">Cell membrane</location>
        <topology evidence="1">Multi-pass membrane protein</topology>
    </subcellularLocation>
</comment>
<name>A0A317FX78_BUTFI</name>
<feature type="transmembrane region" description="Helical" evidence="8">
    <location>
        <begin position="80"/>
        <end position="105"/>
    </location>
</feature>
<keyword evidence="3 8" id="KW-0812">Transmembrane</keyword>
<dbReference type="PROSITE" id="PS00211">
    <property type="entry name" value="ABC_TRANSPORTER_1"/>
    <property type="match status" value="1"/>
</dbReference>
<dbReference type="InterPro" id="IPR027417">
    <property type="entry name" value="P-loop_NTPase"/>
</dbReference>
<dbReference type="Gene3D" id="1.20.1560.10">
    <property type="entry name" value="ABC transporter type 1, transmembrane domain"/>
    <property type="match status" value="1"/>
</dbReference>
<evidence type="ECO:0000256" key="8">
    <source>
        <dbReference type="SAM" id="Phobius"/>
    </source>
</evidence>
<dbReference type="SUPFAM" id="SSF90123">
    <property type="entry name" value="ABC transporter transmembrane region"/>
    <property type="match status" value="1"/>
</dbReference>
<dbReference type="PROSITE" id="PS50929">
    <property type="entry name" value="ABC_TM1F"/>
    <property type="match status" value="1"/>
</dbReference>
<dbReference type="Gene3D" id="3.40.50.300">
    <property type="entry name" value="P-loop containing nucleotide triphosphate hydrolases"/>
    <property type="match status" value="1"/>
</dbReference>
<dbReference type="AlphaFoldDB" id="A0A317FX78"/>
<keyword evidence="4" id="KW-0547">Nucleotide-binding</keyword>
<feature type="domain" description="ABC transmembrane type-1" evidence="10">
    <location>
        <begin position="38"/>
        <end position="323"/>
    </location>
</feature>
<dbReference type="Proteomes" id="UP000245488">
    <property type="component" value="Plasmid pINBov266"/>
</dbReference>
<dbReference type="PANTHER" id="PTHR43394">
    <property type="entry name" value="ATP-DEPENDENT PERMEASE MDL1, MITOCHONDRIAL"/>
    <property type="match status" value="1"/>
</dbReference>
<dbReference type="InterPro" id="IPR003593">
    <property type="entry name" value="AAA+_ATPase"/>
</dbReference>
<dbReference type="InterPro" id="IPR003439">
    <property type="entry name" value="ABC_transporter-like_ATP-bd"/>
</dbReference>
<dbReference type="InterPro" id="IPR011527">
    <property type="entry name" value="ABC1_TM_dom"/>
</dbReference>
<protein>
    <submittedName>
        <fullName evidence="11">ABC transporter</fullName>
    </submittedName>
</protein>
<dbReference type="SMART" id="SM00382">
    <property type="entry name" value="AAA"/>
    <property type="match status" value="1"/>
</dbReference>
<dbReference type="Pfam" id="PF00005">
    <property type="entry name" value="ABC_tran"/>
    <property type="match status" value="1"/>
</dbReference>
<dbReference type="EMBL" id="NXNG01000002">
    <property type="protein sequence ID" value="PWT25837.1"/>
    <property type="molecule type" value="Genomic_DNA"/>
</dbReference>
<feature type="transmembrane region" description="Helical" evidence="8">
    <location>
        <begin position="179"/>
        <end position="199"/>
    </location>
</feature>
<dbReference type="PANTHER" id="PTHR43394:SF1">
    <property type="entry name" value="ATP-BINDING CASSETTE SUB-FAMILY B MEMBER 10, MITOCHONDRIAL"/>
    <property type="match status" value="1"/>
</dbReference>
<dbReference type="GO" id="GO:0005524">
    <property type="term" value="F:ATP binding"/>
    <property type="evidence" value="ECO:0007669"/>
    <property type="project" value="UniProtKB-KW"/>
</dbReference>
<dbReference type="PROSITE" id="PS50893">
    <property type="entry name" value="ABC_TRANSPORTER_2"/>
    <property type="match status" value="1"/>
</dbReference>
<dbReference type="InterPro" id="IPR039421">
    <property type="entry name" value="Type_1_exporter"/>
</dbReference>
<dbReference type="CDD" id="cd03254">
    <property type="entry name" value="ABCC_Glucan_exporter_like"/>
    <property type="match status" value="1"/>
</dbReference>
<evidence type="ECO:0000256" key="1">
    <source>
        <dbReference type="ARBA" id="ARBA00004651"/>
    </source>
</evidence>
<keyword evidence="11" id="KW-0614">Plasmid</keyword>
<dbReference type="Pfam" id="PF00664">
    <property type="entry name" value="ABC_membrane"/>
    <property type="match status" value="1"/>
</dbReference>
<evidence type="ECO:0000259" key="10">
    <source>
        <dbReference type="PROSITE" id="PS50929"/>
    </source>
</evidence>
<feature type="domain" description="ABC transporter" evidence="9">
    <location>
        <begin position="357"/>
        <end position="591"/>
    </location>
</feature>
<keyword evidence="5" id="KW-0067">ATP-binding</keyword>
<dbReference type="GO" id="GO:0016887">
    <property type="term" value="F:ATP hydrolysis activity"/>
    <property type="evidence" value="ECO:0007669"/>
    <property type="project" value="InterPro"/>
</dbReference>
<dbReference type="FunFam" id="3.40.50.300:FF:000287">
    <property type="entry name" value="Multidrug ABC transporter ATP-binding protein"/>
    <property type="match status" value="1"/>
</dbReference>
<evidence type="ECO:0000256" key="6">
    <source>
        <dbReference type="ARBA" id="ARBA00022989"/>
    </source>
</evidence>
<reference evidence="11 12" key="1">
    <citation type="submission" date="2017-09" db="EMBL/GenBank/DDBJ databases">
        <title>High-quality draft genome sequence of Butyrivibrio fibrisolvens INBov1, isolated from cow rumen.</title>
        <authorList>
            <person name="Rodriguez Hernaez J."/>
            <person name="Rivarola M."/>
            <person name="Paniego N."/>
            <person name="Cravero S."/>
            <person name="Ceron Cucchi M."/>
            <person name="Martinez M.C."/>
        </authorList>
    </citation>
    <scope>NUCLEOTIDE SEQUENCE [LARGE SCALE GENOMIC DNA]</scope>
    <source>
        <strain evidence="11 12">INBov1</strain>
        <plasmid evidence="12">pinbov266</plasmid>
    </source>
</reference>
<keyword evidence="2" id="KW-0813">Transport</keyword>
<evidence type="ECO:0000256" key="2">
    <source>
        <dbReference type="ARBA" id="ARBA00022448"/>
    </source>
</evidence>